<dbReference type="RefSeq" id="WP_079683806.1">
    <property type="nucleotide sequence ID" value="NZ_FUYQ01000017.1"/>
</dbReference>
<evidence type="ECO:0000313" key="4">
    <source>
        <dbReference type="Proteomes" id="UP000190852"/>
    </source>
</evidence>
<organism evidence="3 4">
    <name type="scientific">Parabacteroides chartae</name>
    <dbReference type="NCBI Taxonomy" id="1037355"/>
    <lineage>
        <taxon>Bacteria</taxon>
        <taxon>Pseudomonadati</taxon>
        <taxon>Bacteroidota</taxon>
        <taxon>Bacteroidia</taxon>
        <taxon>Bacteroidales</taxon>
        <taxon>Tannerellaceae</taxon>
        <taxon>Parabacteroides</taxon>
    </lineage>
</organism>
<feature type="domain" description="Bacterial repeat" evidence="2">
    <location>
        <begin position="169"/>
        <end position="211"/>
    </location>
</feature>
<sequence>MKKNLLLTFFLLCLLPLAVFAEVTPPELDTVKVVKPQNSVVKVTFTSAVSLAQKDTFLTQSGTYNGSLLVVHGTPLIVEVIPNEFYDFEKIMVGETAVTDNPHTITSVESDITISSSVVRMRNLTITKPVNCTVKVSYIPSPSVSADVLEEEYTSSSAEDVVLKVKDSTPVIITVLPNPGYAFEDLSIGGTKTTTNPSTITSLTSDRIIEASVVKVHSVKISKPANSTVVVHFTAPLGSTAKDTTFTASTPYHDELEVKDGTELTVKVEPNLGYEFSKTIMGTTESTANPTVVSSLTTDLEISTEVVKKKYTLTITPPTNGTITVMAGSTQLTSGALVEHGTQLTVTATPQAEHELTSLTVNSEDLTSGSTYTVSGPVTVQAVFTYVAPKYAITFAQPENGTLTVRRRVVDGSNEAYVLVSSGSLIAKGTVLYIYADPADTYVVSSFKINNTSVDDITAFPVLKEVEGATSIAVTFTKGKQLITITPPVNGEITVKDNDRFINSGSSVDRGTVLTLNAYAKPNYKFKKWWDGNTDAERQLTVDVLDITVSAEFVLITGIEELYTGMSVYAADGAIYLNGVTEDVTSVSIIDMAGKIVYNSKPEFGQTVLSPVNRGVYVVLVKGTKGNVSTKVIVK</sequence>
<evidence type="ECO:0000259" key="2">
    <source>
        <dbReference type="Pfam" id="PF18998"/>
    </source>
</evidence>
<feature type="signal peptide" evidence="1">
    <location>
        <begin position="1"/>
        <end position="21"/>
    </location>
</feature>
<evidence type="ECO:0000313" key="3">
    <source>
        <dbReference type="EMBL" id="SKB68531.1"/>
    </source>
</evidence>
<keyword evidence="1" id="KW-0732">Signal</keyword>
<dbReference type="EMBL" id="FUYQ01000017">
    <property type="protein sequence ID" value="SKB68531.1"/>
    <property type="molecule type" value="Genomic_DNA"/>
</dbReference>
<feature type="domain" description="Bacterial repeat" evidence="2">
    <location>
        <begin position="483"/>
        <end position="555"/>
    </location>
</feature>
<dbReference type="Proteomes" id="UP000190852">
    <property type="component" value="Unassembled WGS sequence"/>
</dbReference>
<dbReference type="InterPro" id="IPR026444">
    <property type="entry name" value="Secre_tail"/>
</dbReference>
<feature type="domain" description="Bacterial repeat" evidence="2">
    <location>
        <begin position="311"/>
        <end position="387"/>
    </location>
</feature>
<keyword evidence="4" id="KW-1185">Reference proteome</keyword>
<feature type="chain" id="PRO_5012640047" evidence="1">
    <location>
        <begin position="22"/>
        <end position="635"/>
    </location>
</feature>
<dbReference type="AlphaFoldDB" id="A0A1T5DAA1"/>
<protein>
    <submittedName>
        <fullName evidence="3">Por secretion system C-terminal sorting domain-containing protein</fullName>
    </submittedName>
</protein>
<proteinExistence type="predicted"/>
<accession>A0A1T5DAA1</accession>
<name>A0A1T5DAA1_9BACT</name>
<reference evidence="4" key="1">
    <citation type="submission" date="2017-02" db="EMBL/GenBank/DDBJ databases">
        <authorList>
            <person name="Varghese N."/>
            <person name="Submissions S."/>
        </authorList>
    </citation>
    <scope>NUCLEOTIDE SEQUENCE [LARGE SCALE GENOMIC DNA]</scope>
    <source>
        <strain evidence="4">DSM 24967</strain>
    </source>
</reference>
<dbReference type="NCBIfam" id="TIGR04183">
    <property type="entry name" value="Por_Secre_tail"/>
    <property type="match status" value="1"/>
</dbReference>
<gene>
    <name evidence="3" type="ORF">SAMN05660349_02346</name>
</gene>
<dbReference type="InterPro" id="IPR044060">
    <property type="entry name" value="Bacterial_rp_domain"/>
</dbReference>
<evidence type="ECO:0000256" key="1">
    <source>
        <dbReference type="SAM" id="SignalP"/>
    </source>
</evidence>
<dbReference type="Pfam" id="PF18998">
    <property type="entry name" value="Flg_new_2"/>
    <property type="match status" value="3"/>
</dbReference>